<feature type="coiled-coil region" evidence="1">
    <location>
        <begin position="22"/>
        <end position="70"/>
    </location>
</feature>
<evidence type="ECO:0000313" key="3">
    <source>
        <dbReference type="Proteomes" id="UP000501421"/>
    </source>
</evidence>
<name>A0A679FZ09_9BACL</name>
<dbReference type="EMBL" id="AP022558">
    <property type="protein sequence ID" value="BBW98946.1"/>
    <property type="molecule type" value="Genomic_DNA"/>
</dbReference>
<dbReference type="SUPFAM" id="SSF52540">
    <property type="entry name" value="P-loop containing nucleoside triphosphate hydrolases"/>
    <property type="match status" value="1"/>
</dbReference>
<dbReference type="RefSeq" id="WP_172418918.1">
    <property type="nucleotide sequence ID" value="NZ_AP022558.1"/>
</dbReference>
<geneLocation type="plasmid" evidence="2 3">
    <name>pGspE55-1</name>
</geneLocation>
<proteinExistence type="predicted"/>
<keyword evidence="3" id="KW-1185">Reference proteome</keyword>
<keyword evidence="1" id="KW-0175">Coiled coil</keyword>
<dbReference type="InterPro" id="IPR027417">
    <property type="entry name" value="P-loop_NTPase"/>
</dbReference>
<reference evidence="3" key="1">
    <citation type="journal article" date="2020" name="Microbiol. Resour. Announc.">
        <title>Complete Genome Sequence of Geobacillus sp. Strain E55-1, Isolated from Mine Geyser in Japan.</title>
        <authorList>
            <person name="Miyazaki K."/>
            <person name="Hase E."/>
            <person name="Tokito N."/>
        </authorList>
    </citation>
    <scope>NUCLEOTIDE SEQUENCE [LARGE SCALE GENOMIC DNA]</scope>
    <source>
        <strain evidence="3">E55-1</strain>
        <plasmid evidence="3">pGspE55-1</plasmid>
    </source>
</reference>
<accession>A0A679FZ09</accession>
<evidence type="ECO:0000256" key="1">
    <source>
        <dbReference type="SAM" id="Coils"/>
    </source>
</evidence>
<dbReference type="AlphaFoldDB" id="A0A679FZ09"/>
<organism evidence="2 3">
    <name type="scientific">Geobacillus subterraneus</name>
    <dbReference type="NCBI Taxonomy" id="129338"/>
    <lineage>
        <taxon>Bacteria</taxon>
        <taxon>Bacillati</taxon>
        <taxon>Bacillota</taxon>
        <taxon>Bacilli</taxon>
        <taxon>Bacillales</taxon>
        <taxon>Anoxybacillaceae</taxon>
        <taxon>Geobacillus</taxon>
    </lineage>
</organism>
<dbReference type="Proteomes" id="UP000501421">
    <property type="component" value="Plasmid pGspE55-1"/>
</dbReference>
<dbReference type="Gene3D" id="3.40.50.300">
    <property type="entry name" value="P-loop containing nucleotide triphosphate hydrolases"/>
    <property type="match status" value="1"/>
</dbReference>
<sequence length="212" mass="24455">MEETKQALEQLRLLYYQESGKLKELERAKKEKERALLLEKKRLEEVLFQQEVLRKAADEARMRAKRALEEMGTKALQYIIGDHVSLEVELSEKGGQPIASFWVRSRYGNYVVETDPAEEEGGGIADVVSFSLFVTMLELMNKENVAPLFLDEPSKYVSKGHSEQVARFLYEASHHFKRQVFMITHDEHLAQMGDCSYHVSMKEGRSVVQKVK</sequence>
<keyword evidence="2" id="KW-0614">Plasmid</keyword>
<protein>
    <submittedName>
        <fullName evidence="2">Chromosome segregation ATPase</fullName>
    </submittedName>
</protein>
<evidence type="ECO:0000313" key="2">
    <source>
        <dbReference type="EMBL" id="BBW98946.1"/>
    </source>
</evidence>
<gene>
    <name evidence="2" type="ORF">GsuE55_37790</name>
</gene>